<dbReference type="InterPro" id="IPR036465">
    <property type="entry name" value="vWFA_dom_sf"/>
</dbReference>
<keyword evidence="3 5" id="KW-1133">Transmembrane helix</keyword>
<keyword evidence="2 5" id="KW-0812">Transmembrane</keyword>
<dbReference type="RefSeq" id="WP_345226292.1">
    <property type="nucleotide sequence ID" value="NZ_BAABHA010000010.1"/>
</dbReference>
<keyword evidence="8" id="KW-1185">Reference proteome</keyword>
<evidence type="ECO:0000256" key="1">
    <source>
        <dbReference type="ARBA" id="ARBA00022475"/>
    </source>
</evidence>
<evidence type="ECO:0000256" key="4">
    <source>
        <dbReference type="ARBA" id="ARBA00023136"/>
    </source>
</evidence>
<dbReference type="Gene3D" id="3.40.50.410">
    <property type="entry name" value="von Willebrand factor, type A domain"/>
    <property type="match status" value="1"/>
</dbReference>
<sequence>MLTWLYAWTFWDAALAGVALMLYAGFALRTRRLARPLGQSGVRVAWKLLLRLTAFVLMMVALRGPAYGLMPQPVRTTGKDLWLLVDLSRSMDAPDVVPTRLMRVRAELAKLVERFPADRMGLIVFGAEAFVQCPLTYDQNALLAVLNTLETRLVPAGATDLAQPLQLALVRLAATPQPTSEATQRATALVLVSDGEDFGEQLEAPVRELVRTGVRLYTVGVGTVAGSKVPRPGGFLRDAQGRTVTTRLQAPALQRLADLTGGTYVEVSEQRNEFPVLLRTLARLEGQTQQVRTISVADNRYAYPLLGALLLLALDVLFAVKVVRP</sequence>
<keyword evidence="4 5" id="KW-0472">Membrane</keyword>
<evidence type="ECO:0000313" key="7">
    <source>
        <dbReference type="EMBL" id="GAA4388035.1"/>
    </source>
</evidence>
<comment type="caution">
    <text evidence="7">The sequence shown here is derived from an EMBL/GenBank/DDBJ whole genome shotgun (WGS) entry which is preliminary data.</text>
</comment>
<protein>
    <submittedName>
        <fullName evidence="7">VWA domain-containing protein</fullName>
    </submittedName>
</protein>
<dbReference type="PANTHER" id="PTHR22550:SF5">
    <property type="entry name" value="LEUCINE ZIPPER PROTEIN 4"/>
    <property type="match status" value="1"/>
</dbReference>
<dbReference type="SMART" id="SM00327">
    <property type="entry name" value="VWA"/>
    <property type="match status" value="1"/>
</dbReference>
<dbReference type="SUPFAM" id="SSF53300">
    <property type="entry name" value="vWA-like"/>
    <property type="match status" value="1"/>
</dbReference>
<evidence type="ECO:0000313" key="8">
    <source>
        <dbReference type="Proteomes" id="UP001500454"/>
    </source>
</evidence>
<evidence type="ECO:0000256" key="5">
    <source>
        <dbReference type="SAM" id="Phobius"/>
    </source>
</evidence>
<feature type="transmembrane region" description="Helical" evidence="5">
    <location>
        <begin position="48"/>
        <end position="70"/>
    </location>
</feature>
<reference evidence="8" key="1">
    <citation type="journal article" date="2019" name="Int. J. Syst. Evol. Microbiol.">
        <title>The Global Catalogue of Microorganisms (GCM) 10K type strain sequencing project: providing services to taxonomists for standard genome sequencing and annotation.</title>
        <authorList>
            <consortium name="The Broad Institute Genomics Platform"/>
            <consortium name="The Broad Institute Genome Sequencing Center for Infectious Disease"/>
            <person name="Wu L."/>
            <person name="Ma J."/>
        </authorList>
    </citation>
    <scope>NUCLEOTIDE SEQUENCE [LARGE SCALE GENOMIC DNA]</scope>
    <source>
        <strain evidence="8">JCM 17924</strain>
    </source>
</reference>
<organism evidence="7 8">
    <name type="scientific">Hymenobacter koreensis</name>
    <dbReference type="NCBI Taxonomy" id="1084523"/>
    <lineage>
        <taxon>Bacteria</taxon>
        <taxon>Pseudomonadati</taxon>
        <taxon>Bacteroidota</taxon>
        <taxon>Cytophagia</taxon>
        <taxon>Cytophagales</taxon>
        <taxon>Hymenobacteraceae</taxon>
        <taxon>Hymenobacter</taxon>
    </lineage>
</organism>
<proteinExistence type="predicted"/>
<dbReference type="PANTHER" id="PTHR22550">
    <property type="entry name" value="SPORE GERMINATION PROTEIN"/>
    <property type="match status" value="1"/>
</dbReference>
<dbReference type="Pfam" id="PF13519">
    <property type="entry name" value="VWA_2"/>
    <property type="match status" value="1"/>
</dbReference>
<feature type="domain" description="VWFA" evidence="6">
    <location>
        <begin position="80"/>
        <end position="284"/>
    </location>
</feature>
<keyword evidence="1" id="KW-1003">Cell membrane</keyword>
<feature type="transmembrane region" description="Helical" evidence="5">
    <location>
        <begin position="6"/>
        <end position="28"/>
    </location>
</feature>
<gene>
    <name evidence="7" type="ORF">GCM10023186_34250</name>
</gene>
<dbReference type="InterPro" id="IPR002035">
    <property type="entry name" value="VWF_A"/>
</dbReference>
<dbReference type="PROSITE" id="PS50234">
    <property type="entry name" value="VWFA"/>
    <property type="match status" value="1"/>
</dbReference>
<name>A0ABP8JB20_9BACT</name>
<evidence type="ECO:0000259" key="6">
    <source>
        <dbReference type="PROSITE" id="PS50234"/>
    </source>
</evidence>
<accession>A0ABP8JB20</accession>
<dbReference type="InterPro" id="IPR050768">
    <property type="entry name" value="UPF0353/GerABKA_families"/>
</dbReference>
<evidence type="ECO:0000256" key="2">
    <source>
        <dbReference type="ARBA" id="ARBA00022692"/>
    </source>
</evidence>
<evidence type="ECO:0000256" key="3">
    <source>
        <dbReference type="ARBA" id="ARBA00022989"/>
    </source>
</evidence>
<feature type="transmembrane region" description="Helical" evidence="5">
    <location>
        <begin position="301"/>
        <end position="320"/>
    </location>
</feature>
<dbReference type="EMBL" id="BAABHA010000010">
    <property type="protein sequence ID" value="GAA4388035.1"/>
    <property type="molecule type" value="Genomic_DNA"/>
</dbReference>
<dbReference type="Proteomes" id="UP001500454">
    <property type="component" value="Unassembled WGS sequence"/>
</dbReference>